<dbReference type="OrthoDB" id="19944at2759"/>
<dbReference type="SUPFAM" id="SSF50998">
    <property type="entry name" value="Quinoprotein alcohol dehydrogenase-like"/>
    <property type="match status" value="1"/>
</dbReference>
<dbReference type="InterPro" id="IPR000664">
    <property type="entry name" value="Lethal2_giant"/>
</dbReference>
<dbReference type="GO" id="GO:0051294">
    <property type="term" value="P:establishment of spindle orientation"/>
    <property type="evidence" value="ECO:0007669"/>
    <property type="project" value="TreeGrafter"/>
</dbReference>
<organism evidence="2 3">
    <name type="scientific">Caenorhabditis angaria</name>
    <dbReference type="NCBI Taxonomy" id="860376"/>
    <lineage>
        <taxon>Eukaryota</taxon>
        <taxon>Metazoa</taxon>
        <taxon>Ecdysozoa</taxon>
        <taxon>Nematoda</taxon>
        <taxon>Chromadorea</taxon>
        <taxon>Rhabditida</taxon>
        <taxon>Rhabditina</taxon>
        <taxon>Rhabditomorpha</taxon>
        <taxon>Rhabditoidea</taxon>
        <taxon>Rhabditidae</taxon>
        <taxon>Peloderinae</taxon>
        <taxon>Caenorhabditis</taxon>
    </lineage>
</organism>
<comment type="caution">
    <text evidence="2">The sequence shown here is derived from an EMBL/GenBank/DDBJ whole genome shotgun (WGS) entry which is preliminary data.</text>
</comment>
<dbReference type="PRINTS" id="PR00962">
    <property type="entry name" value="LETHAL2GIANT"/>
</dbReference>
<dbReference type="GO" id="GO:0030866">
    <property type="term" value="P:cortical actin cytoskeleton organization"/>
    <property type="evidence" value="ECO:0007669"/>
    <property type="project" value="TreeGrafter"/>
</dbReference>
<keyword evidence="3" id="KW-1185">Reference proteome</keyword>
<dbReference type="GO" id="GO:0030864">
    <property type="term" value="C:cortical actin cytoskeleton"/>
    <property type="evidence" value="ECO:0007669"/>
    <property type="project" value="TreeGrafter"/>
</dbReference>
<dbReference type="EMBL" id="CANHGI010000006">
    <property type="protein sequence ID" value="CAI5456650.1"/>
    <property type="molecule type" value="Genomic_DNA"/>
</dbReference>
<proteinExistence type="predicted"/>
<gene>
    <name evidence="2" type="ORF">CAMP_LOCUS19287</name>
</gene>
<dbReference type="Proteomes" id="UP001152747">
    <property type="component" value="Unassembled WGS sequence"/>
</dbReference>
<accession>A0A9P1J4T3</accession>
<dbReference type="PANTHER" id="PTHR10241:SF29">
    <property type="entry name" value="LETHAL(2) GIANT LARVAE PROTEIN"/>
    <property type="match status" value="1"/>
</dbReference>
<evidence type="ECO:0000313" key="2">
    <source>
        <dbReference type="EMBL" id="CAI5456650.1"/>
    </source>
</evidence>
<sequence>MTENSRRGRFFGGGGGKKNVSNLSDFLSPEEGNRVGLPPNIFAFDSDPTARTFIFGTIDNEVILYKSPGTSIAIKLDDVLIMDVRFLGEDTIFVLCEEGIVIKLEVCENALKNVGTCTIPLENGTLIDWRVSDVQTLRDNTFLYTAVKNEIFRISKSNLAIKVFVTKDDWNRAFQFLDESIDKSCRCILTSAKNPENMLLVGPDGYVVRCHDGKLEEVVRMQNGDGSNIRQLVWDSDLLSIYGIAENHKFTKWNVQFPHWHSRFDIKEMEGFAADFKEPFPTDTMFHLTVLKDVENNDDFIAYHGGKSEHSSDELNTITIRQGNRVAKFEHAGAIVAIRAFDDIPSDPKLTKKQGIFVVVTSNEVISIDMNTWKIMRPMYFYNVNNTELTCQFRALDVDENTWMRLLEAGKNHWTNLGYSLRPFPFLNTSTTFPNEANPEHSAYRQVHLTGHSSGNICIYASGGIHMYCILVIPTSAEFLGDIELNRGDLAFSNDPNKSLEQVAVQKVGDFDNYSDEKSFTITHLYFDAKKGTVIAANDGGFILSYDICDVESTMKDVNPVKISITKPSMQNTNTLIPRNMTRIVQAGYQPTHRNFDATFFQLCPNVPVTALNFNSKYNCISIGTDSGFFFVDLKHAKIVKKVDLHIDEGASEVATSSRSRLKSLKESVRQTFRRKKTFGKSRRGSSQSRSRRWRNSFSKRLANLNHTAPTLPTEHRDDSAVGMKLNKTQVESYGERQIEARVELAHSIPIWLVTCIQSLRFPLNNKSAVDDIIAVGTSGGKIQFFKIYEDHIEDYISFGLTKVHELRLSQPQTVLTVGLSCDEGYFSASSTRLIIITDLQTRLHSLPGFAKVAKYRLTAMEGLKICKGVVGKLRSSKDSTATQLFLILLTNNGKLRIQSLPNLQDQSSIKFLRDEDRLAMKSCILTPDGHATHIVQYTEFHRLIIQKSHFPWSNL</sequence>
<dbReference type="GO" id="GO:0019905">
    <property type="term" value="F:syntaxin binding"/>
    <property type="evidence" value="ECO:0007669"/>
    <property type="project" value="TreeGrafter"/>
</dbReference>
<feature type="region of interest" description="Disordered" evidence="1">
    <location>
        <begin position="673"/>
        <end position="694"/>
    </location>
</feature>
<dbReference type="GO" id="GO:0045159">
    <property type="term" value="F:myosin II binding"/>
    <property type="evidence" value="ECO:0007669"/>
    <property type="project" value="TreeGrafter"/>
</dbReference>
<dbReference type="GO" id="GO:0005886">
    <property type="term" value="C:plasma membrane"/>
    <property type="evidence" value="ECO:0007669"/>
    <property type="project" value="TreeGrafter"/>
</dbReference>
<protein>
    <recommendedName>
        <fullName evidence="4">Lethal giant larvae homologue 2 domain-containing protein</fullName>
    </recommendedName>
</protein>
<dbReference type="GO" id="GO:0032878">
    <property type="term" value="P:regulation of establishment or maintenance of cell polarity"/>
    <property type="evidence" value="ECO:0007669"/>
    <property type="project" value="TreeGrafter"/>
</dbReference>
<evidence type="ECO:0000313" key="3">
    <source>
        <dbReference type="Proteomes" id="UP001152747"/>
    </source>
</evidence>
<dbReference type="GO" id="GO:0005096">
    <property type="term" value="F:GTPase activator activity"/>
    <property type="evidence" value="ECO:0007669"/>
    <property type="project" value="TreeGrafter"/>
</dbReference>
<evidence type="ECO:0000256" key="1">
    <source>
        <dbReference type="SAM" id="MobiDB-lite"/>
    </source>
</evidence>
<dbReference type="AlphaFoldDB" id="A0A9P1J4T3"/>
<reference evidence="2" key="1">
    <citation type="submission" date="2022-11" db="EMBL/GenBank/DDBJ databases">
        <authorList>
            <person name="Kikuchi T."/>
        </authorList>
    </citation>
    <scope>NUCLEOTIDE SEQUENCE</scope>
    <source>
        <strain evidence="2">PS1010</strain>
    </source>
</reference>
<dbReference type="GO" id="GO:0008593">
    <property type="term" value="P:regulation of Notch signaling pathway"/>
    <property type="evidence" value="ECO:0007669"/>
    <property type="project" value="TreeGrafter"/>
</dbReference>
<evidence type="ECO:0008006" key="4">
    <source>
        <dbReference type="Google" id="ProtNLM"/>
    </source>
</evidence>
<dbReference type="InterPro" id="IPR011047">
    <property type="entry name" value="Quinoprotein_ADH-like_sf"/>
</dbReference>
<name>A0A9P1J4T3_9PELO</name>
<dbReference type="GO" id="GO:0006893">
    <property type="term" value="P:Golgi to plasma membrane transport"/>
    <property type="evidence" value="ECO:0007669"/>
    <property type="project" value="TreeGrafter"/>
</dbReference>
<dbReference type="PANTHER" id="PTHR10241">
    <property type="entry name" value="LETHAL 2 GIANT LARVAE PROTEIN"/>
    <property type="match status" value="1"/>
</dbReference>